<feature type="non-terminal residue" evidence="1">
    <location>
        <position position="38"/>
    </location>
</feature>
<gene>
    <name evidence="1" type="ORF">OVN521_LOCUS30615</name>
</gene>
<sequence>MAPVSCALGDGVGYDGALGTIKWKTVWKLPTLLFRKKK</sequence>
<evidence type="ECO:0000313" key="1">
    <source>
        <dbReference type="EMBL" id="CAF4282125.1"/>
    </source>
</evidence>
<keyword evidence="2" id="KW-1185">Reference proteome</keyword>
<comment type="caution">
    <text evidence="1">The sequence shown here is derived from an EMBL/GenBank/DDBJ whole genome shotgun (WGS) entry which is preliminary data.</text>
</comment>
<accession>A0A820GRZ4</accession>
<evidence type="ECO:0000313" key="2">
    <source>
        <dbReference type="Proteomes" id="UP000663866"/>
    </source>
</evidence>
<reference evidence="1" key="1">
    <citation type="submission" date="2021-02" db="EMBL/GenBank/DDBJ databases">
        <authorList>
            <person name="Nowell W R."/>
        </authorList>
    </citation>
    <scope>NUCLEOTIDE SEQUENCE</scope>
</reference>
<dbReference type="AlphaFoldDB" id="A0A820GRZ4"/>
<dbReference type="Proteomes" id="UP000663866">
    <property type="component" value="Unassembled WGS sequence"/>
</dbReference>
<organism evidence="1 2">
    <name type="scientific">Rotaria magnacalcarata</name>
    <dbReference type="NCBI Taxonomy" id="392030"/>
    <lineage>
        <taxon>Eukaryota</taxon>
        <taxon>Metazoa</taxon>
        <taxon>Spiralia</taxon>
        <taxon>Gnathifera</taxon>
        <taxon>Rotifera</taxon>
        <taxon>Eurotatoria</taxon>
        <taxon>Bdelloidea</taxon>
        <taxon>Philodinida</taxon>
        <taxon>Philodinidae</taxon>
        <taxon>Rotaria</taxon>
    </lineage>
</organism>
<dbReference type="EMBL" id="CAJOBG010010914">
    <property type="protein sequence ID" value="CAF4282125.1"/>
    <property type="molecule type" value="Genomic_DNA"/>
</dbReference>
<protein>
    <submittedName>
        <fullName evidence="1">Uncharacterized protein</fullName>
    </submittedName>
</protein>
<name>A0A820GRZ4_9BILA</name>
<proteinExistence type="predicted"/>